<gene>
    <name evidence="6" type="ORF">M9458_049094</name>
</gene>
<keyword evidence="2" id="KW-0964">Secreted</keyword>
<evidence type="ECO:0000259" key="5">
    <source>
        <dbReference type="PROSITE" id="PS51116"/>
    </source>
</evidence>
<feature type="non-terminal residue" evidence="6">
    <location>
        <position position="69"/>
    </location>
</feature>
<keyword evidence="7" id="KW-1185">Reference proteome</keyword>
<dbReference type="InterPro" id="IPR013015">
    <property type="entry name" value="Laminin_IV_B"/>
</dbReference>
<protein>
    <recommendedName>
        <fullName evidence="5">Laminin IV type B domain-containing protein</fullName>
    </recommendedName>
</protein>
<dbReference type="EMBL" id="JAMKFB020000025">
    <property type="protein sequence ID" value="KAL0154831.1"/>
    <property type="molecule type" value="Genomic_DNA"/>
</dbReference>
<organism evidence="6 7">
    <name type="scientific">Cirrhinus mrigala</name>
    <name type="common">Mrigala</name>
    <dbReference type="NCBI Taxonomy" id="683832"/>
    <lineage>
        <taxon>Eukaryota</taxon>
        <taxon>Metazoa</taxon>
        <taxon>Chordata</taxon>
        <taxon>Craniata</taxon>
        <taxon>Vertebrata</taxon>
        <taxon>Euteleostomi</taxon>
        <taxon>Actinopterygii</taxon>
        <taxon>Neopterygii</taxon>
        <taxon>Teleostei</taxon>
        <taxon>Ostariophysi</taxon>
        <taxon>Cypriniformes</taxon>
        <taxon>Cyprinidae</taxon>
        <taxon>Labeoninae</taxon>
        <taxon>Labeonini</taxon>
        <taxon>Cirrhinus</taxon>
    </lineage>
</organism>
<dbReference type="AlphaFoldDB" id="A0ABD0N1R9"/>
<evidence type="ECO:0000313" key="6">
    <source>
        <dbReference type="EMBL" id="KAL0154831.1"/>
    </source>
</evidence>
<proteinExistence type="predicted"/>
<feature type="non-terminal residue" evidence="6">
    <location>
        <position position="1"/>
    </location>
</feature>
<comment type="subcellular location">
    <subcellularLocation>
        <location evidence="1">Secreted</location>
        <location evidence="1">Extracellular space</location>
        <location evidence="1">Extracellular matrix</location>
        <location evidence="1">Basement membrane</location>
    </subcellularLocation>
</comment>
<dbReference type="Proteomes" id="UP001529510">
    <property type="component" value="Unassembled WGS sequence"/>
</dbReference>
<name>A0ABD0N1R9_CIRMR</name>
<dbReference type="GO" id="GO:0005604">
    <property type="term" value="C:basement membrane"/>
    <property type="evidence" value="ECO:0007669"/>
    <property type="project" value="UniProtKB-SubCell"/>
</dbReference>
<dbReference type="PROSITE" id="PS51116">
    <property type="entry name" value="LAMININ_IVB"/>
    <property type="match status" value="1"/>
</dbReference>
<evidence type="ECO:0000256" key="1">
    <source>
        <dbReference type="ARBA" id="ARBA00004302"/>
    </source>
</evidence>
<evidence type="ECO:0000256" key="3">
    <source>
        <dbReference type="ARBA" id="ARBA00022530"/>
    </source>
</evidence>
<keyword evidence="3" id="KW-0272">Extracellular matrix</keyword>
<evidence type="ECO:0000256" key="4">
    <source>
        <dbReference type="ARBA" id="ARBA00022869"/>
    </source>
</evidence>
<keyword evidence="4" id="KW-0084">Basement membrane</keyword>
<feature type="domain" description="Laminin IV type B" evidence="5">
    <location>
        <begin position="1"/>
        <end position="65"/>
    </location>
</feature>
<reference evidence="6 7" key="1">
    <citation type="submission" date="2024-05" db="EMBL/GenBank/DDBJ databases">
        <title>Genome sequencing and assembly of Indian major carp, Cirrhinus mrigala (Hamilton, 1822).</title>
        <authorList>
            <person name="Mohindra V."/>
            <person name="Chowdhury L.M."/>
            <person name="Lal K."/>
            <person name="Jena J.K."/>
        </authorList>
    </citation>
    <scope>NUCLEOTIDE SEQUENCE [LARGE SCALE GENOMIC DNA]</scope>
    <source>
        <strain evidence="6">CM1030</strain>
        <tissue evidence="6">Blood</tissue>
    </source>
</reference>
<sequence>IVLMPHCKNLDIFSGSGSEGGDLVTNSAWETFQRYRCLENSQTVVKTPMTDICRNYIFSVSALLHQGVK</sequence>
<evidence type="ECO:0000313" key="7">
    <source>
        <dbReference type="Proteomes" id="UP001529510"/>
    </source>
</evidence>
<comment type="caution">
    <text evidence="6">The sequence shown here is derived from an EMBL/GenBank/DDBJ whole genome shotgun (WGS) entry which is preliminary data.</text>
</comment>
<dbReference type="Pfam" id="PF21199">
    <property type="entry name" value="LAMININ_IV_B"/>
    <property type="match status" value="1"/>
</dbReference>
<accession>A0ABD0N1R9</accession>
<evidence type="ECO:0000256" key="2">
    <source>
        <dbReference type="ARBA" id="ARBA00022525"/>
    </source>
</evidence>